<keyword evidence="9 12" id="KW-0472">Membrane</keyword>
<dbReference type="OrthoDB" id="448893at2759"/>
<evidence type="ECO:0000256" key="9">
    <source>
        <dbReference type="ARBA" id="ARBA00023136"/>
    </source>
</evidence>
<reference evidence="15 16" key="1">
    <citation type="submission" date="2014-04" db="EMBL/GenBank/DDBJ databases">
        <authorList>
            <consortium name="DOE Joint Genome Institute"/>
            <person name="Kuo A."/>
            <person name="Zuccaro A."/>
            <person name="Kohler A."/>
            <person name="Nagy L.G."/>
            <person name="Floudas D."/>
            <person name="Copeland A."/>
            <person name="Barry K.W."/>
            <person name="Cichocki N."/>
            <person name="Veneault-Fourrey C."/>
            <person name="LaButti K."/>
            <person name="Lindquist E.A."/>
            <person name="Lipzen A."/>
            <person name="Lundell T."/>
            <person name="Morin E."/>
            <person name="Murat C."/>
            <person name="Sun H."/>
            <person name="Tunlid A."/>
            <person name="Henrissat B."/>
            <person name="Grigoriev I.V."/>
            <person name="Hibbett D.S."/>
            <person name="Martin F."/>
            <person name="Nordberg H.P."/>
            <person name="Cantor M.N."/>
            <person name="Hua S.X."/>
        </authorList>
    </citation>
    <scope>NUCLEOTIDE SEQUENCE [LARGE SCALE GENOMIC DNA]</scope>
    <source>
        <strain evidence="15 16">MAFF 305830</strain>
    </source>
</reference>
<dbReference type="Pfam" id="PF00534">
    <property type="entry name" value="Glycos_transf_1"/>
    <property type="match status" value="1"/>
</dbReference>
<comment type="subcellular location">
    <subcellularLocation>
        <location evidence="2 12">Endoplasmic reticulum membrane</location>
    </subcellularLocation>
</comment>
<dbReference type="Gene3D" id="3.40.50.2000">
    <property type="entry name" value="Glycogen Phosphorylase B"/>
    <property type="match status" value="1"/>
</dbReference>
<keyword evidence="4 12" id="KW-0328">Glycosyltransferase</keyword>
<evidence type="ECO:0000256" key="4">
    <source>
        <dbReference type="ARBA" id="ARBA00022676"/>
    </source>
</evidence>
<dbReference type="SUPFAM" id="SSF53756">
    <property type="entry name" value="UDP-Glycosyltransferase/glycogen phosphorylase"/>
    <property type="match status" value="1"/>
</dbReference>
<feature type="transmembrane region" description="Helical" evidence="12">
    <location>
        <begin position="561"/>
        <end position="594"/>
    </location>
</feature>
<evidence type="ECO:0000256" key="1">
    <source>
        <dbReference type="ARBA" id="ARBA00003142"/>
    </source>
</evidence>
<dbReference type="PANTHER" id="PTHR45918">
    <property type="entry name" value="ALPHA-1,3/1,6-MANNOSYLTRANSFERASE ALG2"/>
    <property type="match status" value="1"/>
</dbReference>
<evidence type="ECO:0000256" key="5">
    <source>
        <dbReference type="ARBA" id="ARBA00022679"/>
    </source>
</evidence>
<dbReference type="EMBL" id="KN824285">
    <property type="protein sequence ID" value="KIM30197.1"/>
    <property type="molecule type" value="Genomic_DNA"/>
</dbReference>
<keyword evidence="5 12" id="KW-0808">Transferase</keyword>
<dbReference type="GO" id="GO:0102704">
    <property type="term" value="F:GDP-Man:Man(2)GlcNAc(2)-PP-Dol alpha-1,6-mannosyltransferase activity"/>
    <property type="evidence" value="ECO:0007669"/>
    <property type="project" value="UniProtKB-UniRule"/>
</dbReference>
<proteinExistence type="inferred from homology"/>
<evidence type="ECO:0000256" key="3">
    <source>
        <dbReference type="ARBA" id="ARBA00004922"/>
    </source>
</evidence>
<keyword evidence="8 12" id="KW-1133">Transmembrane helix</keyword>
<comment type="function">
    <text evidence="1 12">Mannosylates Man(2)GlcNAc(2)-dolichol diphosphate and Man(1)GlcNAc(2)-dolichol diphosphate to form Man(3)GlcNAc(2)-dolichol diphosphate.</text>
</comment>
<organism evidence="15 16">
    <name type="scientific">Serendipita vermifera MAFF 305830</name>
    <dbReference type="NCBI Taxonomy" id="933852"/>
    <lineage>
        <taxon>Eukaryota</taxon>
        <taxon>Fungi</taxon>
        <taxon>Dikarya</taxon>
        <taxon>Basidiomycota</taxon>
        <taxon>Agaricomycotina</taxon>
        <taxon>Agaricomycetes</taxon>
        <taxon>Sebacinales</taxon>
        <taxon>Serendipitaceae</taxon>
        <taxon>Serendipita</taxon>
    </lineage>
</organism>
<dbReference type="HOGENOM" id="CLU_030619_0_0_1"/>
<keyword evidence="7 12" id="KW-0256">Endoplasmic reticulum</keyword>
<comment type="similarity">
    <text evidence="12">Belongs to the glycosyltransferase group 1 family.</text>
</comment>
<evidence type="ECO:0000256" key="8">
    <source>
        <dbReference type="ARBA" id="ARBA00022989"/>
    </source>
</evidence>
<name>A0A0C2XML6_SERVB</name>
<dbReference type="EC" id="2.4.1.132" evidence="12"/>
<dbReference type="InterPro" id="IPR001296">
    <property type="entry name" value="Glyco_trans_1"/>
</dbReference>
<accession>A0A0C2XML6</accession>
<protein>
    <recommendedName>
        <fullName evidence="12">Alpha-1,3/1,6-mannosyltransferase ALG2</fullName>
        <ecNumber evidence="12">2.4.1.132</ecNumber>
        <ecNumber evidence="12">2.4.1.257</ecNumber>
    </recommendedName>
    <alternativeName>
        <fullName evidence="12">GDP-Man:Man(1)GlcNAc(2)-PP-Dol alpha-1,3-mannosyltransferase</fullName>
    </alternativeName>
</protein>
<dbReference type="InterPro" id="IPR028098">
    <property type="entry name" value="Glyco_trans_4-like_N"/>
</dbReference>
<keyword evidence="6 12" id="KW-0812">Transmembrane</keyword>
<evidence type="ECO:0000256" key="11">
    <source>
        <dbReference type="ARBA" id="ARBA00045104"/>
    </source>
</evidence>
<dbReference type="PANTHER" id="PTHR45918:SF1">
    <property type="entry name" value="ALPHA-1,3_1,6-MANNOSYLTRANSFERASE ALG2"/>
    <property type="match status" value="1"/>
</dbReference>
<dbReference type="GO" id="GO:0005789">
    <property type="term" value="C:endoplasmic reticulum membrane"/>
    <property type="evidence" value="ECO:0007669"/>
    <property type="project" value="UniProtKB-SubCell"/>
</dbReference>
<evidence type="ECO:0000259" key="13">
    <source>
        <dbReference type="Pfam" id="PF00534"/>
    </source>
</evidence>
<feature type="domain" description="Glycosyltransferase subfamily 4-like N-terminal" evidence="14">
    <location>
        <begin position="23"/>
        <end position="227"/>
    </location>
</feature>
<sequence>MDAKEQIEEGKLRVAFIHPDLGIGGAERLIVDAALGIQNKGHVVSIHTSHHDPNHCFDETRDGTLQVIHHKPPVFLPRSLHGKFHILFAHLRQLHLTWQLIRAGTSEAGPSGVDIFFVDQLSTCLPILRFFTGRRVVFYCHFPDKLLASGEFIDEDEDVFPSASVKPSTSTSTPVAPVASAPRTAKPTSLLKKLYRLPMDYLEEQTTATADLILVNSLFTSRVFKRYFTTIKLDDRGMKLGAKRAPGGPRVVYPGINLEAYEQPIEVSPDDENLTSDRPTFISLNRFEEKKNIPLAVNAFSLFLSNSSVKKNPRLTRARLVLGGGYDPRVQENVDMLKLLVSLISSLNMTWALISTAKTPVELPEGVSGQVEPSVAQVILLPNFSTAQRSILLKSSSTMALLYTPNNEHFGIVPVEAMACGLPVLACKSGGPKESVVDEEDEAVEPPAPKVQQGKELDGDWSVLDLAAKSTANITDIIPKTKRTGYLRPPDPTQWAQVLLTIATLPPSTRHAIAQAARTRANEHFSMDALARGIERALKDAYRLGPVRGAIERESVTEVLVWAYVLAVIVSLWFFGGVCTMGWTAVLLLTTTALGGSGILKM</sequence>
<dbReference type="Pfam" id="PF13439">
    <property type="entry name" value="Glyco_transf_4"/>
    <property type="match status" value="1"/>
</dbReference>
<gene>
    <name evidence="15" type="ORF">M408DRAFT_7744</name>
</gene>
<dbReference type="Proteomes" id="UP000054097">
    <property type="component" value="Unassembled WGS sequence"/>
</dbReference>
<comment type="pathway">
    <text evidence="3 12">Protein modification; protein glycosylation.</text>
</comment>
<keyword evidence="16" id="KW-1185">Reference proteome</keyword>
<dbReference type="AlphaFoldDB" id="A0A0C2XML6"/>
<evidence type="ECO:0000313" key="15">
    <source>
        <dbReference type="EMBL" id="KIM30197.1"/>
    </source>
</evidence>
<evidence type="ECO:0000256" key="12">
    <source>
        <dbReference type="RuleBase" id="RU367136"/>
    </source>
</evidence>
<evidence type="ECO:0000256" key="6">
    <source>
        <dbReference type="ARBA" id="ARBA00022692"/>
    </source>
</evidence>
<dbReference type="UniPathway" id="UPA00378"/>
<feature type="domain" description="Glycosyl transferase family 1" evidence="13">
    <location>
        <begin position="377"/>
        <end position="447"/>
    </location>
</feature>
<evidence type="ECO:0000256" key="2">
    <source>
        <dbReference type="ARBA" id="ARBA00004586"/>
    </source>
</evidence>
<comment type="catalytic activity">
    <reaction evidence="11 12">
        <text>an alpha-D-Man-(1-&gt;3)-beta-D-Man-(1-&gt;4)-beta-D-GlcNAc-(1-&gt;4)-alpha-D-GlcNAc-diphospho-di-trans,poly-cis-dolichol + GDP-alpha-D-mannose = an alpha-D-Man-(1-&gt;3)-[alpha-D-Man-(1-&gt;6)]-beta-D-Man-(1-&gt;4)-beta-D-GlcNAc-(1-&gt;4)-alpha-D-GlcNAc-diphospho-di-trans,poly-cis-dolichol + GDP + H(+)</text>
        <dbReference type="Rhea" id="RHEA:29519"/>
        <dbReference type="Rhea" id="RHEA-COMP:19513"/>
        <dbReference type="Rhea" id="RHEA-COMP:19515"/>
        <dbReference type="ChEBI" id="CHEBI:15378"/>
        <dbReference type="ChEBI" id="CHEBI:57527"/>
        <dbReference type="ChEBI" id="CHEBI:58189"/>
        <dbReference type="ChEBI" id="CHEBI:132510"/>
        <dbReference type="ChEBI" id="CHEBI:132511"/>
        <dbReference type="EC" id="2.4.1.257"/>
    </reaction>
    <physiologicalReaction direction="left-to-right" evidence="11 12">
        <dbReference type="Rhea" id="RHEA:29520"/>
    </physiologicalReaction>
</comment>
<dbReference type="InterPro" id="IPR027054">
    <property type="entry name" value="ALG2"/>
</dbReference>
<dbReference type="GO" id="GO:0004378">
    <property type="term" value="F:GDP-Man:Man(1)GlcNAc(2)-PP-Dol alpha-1,3-mannosyltransferase activity"/>
    <property type="evidence" value="ECO:0007669"/>
    <property type="project" value="UniProtKB-UniRule"/>
</dbReference>
<evidence type="ECO:0000256" key="7">
    <source>
        <dbReference type="ARBA" id="ARBA00022824"/>
    </source>
</evidence>
<evidence type="ECO:0000313" key="16">
    <source>
        <dbReference type="Proteomes" id="UP000054097"/>
    </source>
</evidence>
<dbReference type="STRING" id="933852.A0A0C2XML6"/>
<dbReference type="EC" id="2.4.1.257" evidence="12"/>
<reference evidence="16" key="2">
    <citation type="submission" date="2015-01" db="EMBL/GenBank/DDBJ databases">
        <title>Evolutionary Origins and Diversification of the Mycorrhizal Mutualists.</title>
        <authorList>
            <consortium name="DOE Joint Genome Institute"/>
            <consortium name="Mycorrhizal Genomics Consortium"/>
            <person name="Kohler A."/>
            <person name="Kuo A."/>
            <person name="Nagy L.G."/>
            <person name="Floudas D."/>
            <person name="Copeland A."/>
            <person name="Barry K.W."/>
            <person name="Cichocki N."/>
            <person name="Veneault-Fourrey C."/>
            <person name="LaButti K."/>
            <person name="Lindquist E.A."/>
            <person name="Lipzen A."/>
            <person name="Lundell T."/>
            <person name="Morin E."/>
            <person name="Murat C."/>
            <person name="Riley R."/>
            <person name="Ohm R."/>
            <person name="Sun H."/>
            <person name="Tunlid A."/>
            <person name="Henrissat B."/>
            <person name="Grigoriev I.V."/>
            <person name="Hibbett D.S."/>
            <person name="Martin F."/>
        </authorList>
    </citation>
    <scope>NUCLEOTIDE SEQUENCE [LARGE SCALE GENOMIC DNA]</scope>
    <source>
        <strain evidence="16">MAFF 305830</strain>
    </source>
</reference>
<comment type="catalytic activity">
    <reaction evidence="10 12">
        <text>a beta-D-Man-(1-&gt;4)-beta-D-GlcNAc-(1-&gt;4)-alpha-D-GlcNAc-diphospho-di-trans,poly-cis-dolichol + GDP-alpha-D-mannose = an alpha-D-Man-(1-&gt;3)-beta-D-Man-(1-&gt;4)-beta-D-GlcNAc-(1-&gt;4)-alpha-D-GlcNAc-diphospho-di-trans,poly-cis-dolichol + GDP + H(+)</text>
        <dbReference type="Rhea" id="RHEA:29515"/>
        <dbReference type="Rhea" id="RHEA-COMP:19511"/>
        <dbReference type="Rhea" id="RHEA-COMP:19513"/>
        <dbReference type="ChEBI" id="CHEBI:15378"/>
        <dbReference type="ChEBI" id="CHEBI:57527"/>
        <dbReference type="ChEBI" id="CHEBI:58189"/>
        <dbReference type="ChEBI" id="CHEBI:58472"/>
        <dbReference type="ChEBI" id="CHEBI:132510"/>
        <dbReference type="EC" id="2.4.1.132"/>
    </reaction>
    <physiologicalReaction direction="left-to-right" evidence="10 12">
        <dbReference type="Rhea" id="RHEA:29516"/>
    </physiologicalReaction>
</comment>
<evidence type="ECO:0000259" key="14">
    <source>
        <dbReference type="Pfam" id="PF13439"/>
    </source>
</evidence>
<evidence type="ECO:0000256" key="10">
    <source>
        <dbReference type="ARBA" id="ARBA00045103"/>
    </source>
</evidence>